<evidence type="ECO:0000256" key="3">
    <source>
        <dbReference type="SAM" id="Phobius"/>
    </source>
</evidence>
<feature type="region of interest" description="Disordered" evidence="2">
    <location>
        <begin position="1"/>
        <end position="38"/>
    </location>
</feature>
<dbReference type="EMBL" id="MN739530">
    <property type="protein sequence ID" value="QHT10951.1"/>
    <property type="molecule type" value="Genomic_DNA"/>
</dbReference>
<organism evidence="5">
    <name type="scientific">viral metagenome</name>
    <dbReference type="NCBI Taxonomy" id="1070528"/>
    <lineage>
        <taxon>unclassified sequences</taxon>
        <taxon>metagenomes</taxon>
        <taxon>organismal metagenomes</taxon>
    </lineage>
</organism>
<keyword evidence="1" id="KW-1015">Disulfide bond</keyword>
<accession>A0A6C0D305</accession>
<dbReference type="InterPro" id="IPR000538">
    <property type="entry name" value="Link_dom"/>
</dbReference>
<reference evidence="5" key="1">
    <citation type="journal article" date="2020" name="Nature">
        <title>Giant virus diversity and host interactions through global metagenomics.</title>
        <authorList>
            <person name="Schulz F."/>
            <person name="Roux S."/>
            <person name="Paez-Espino D."/>
            <person name="Jungbluth S."/>
            <person name="Walsh D.A."/>
            <person name="Denef V.J."/>
            <person name="McMahon K.D."/>
            <person name="Konstantinidis K.T."/>
            <person name="Eloe-Fadrosh E.A."/>
            <person name="Kyrpides N.C."/>
            <person name="Woyke T."/>
        </authorList>
    </citation>
    <scope>NUCLEOTIDE SEQUENCE</scope>
    <source>
        <strain evidence="5">GVMAG-M-3300023174-111</strain>
    </source>
</reference>
<feature type="region of interest" description="Disordered" evidence="2">
    <location>
        <begin position="73"/>
        <end position="97"/>
    </location>
</feature>
<feature type="domain" description="Link" evidence="4">
    <location>
        <begin position="283"/>
        <end position="383"/>
    </location>
</feature>
<dbReference type="Gene3D" id="3.10.100.10">
    <property type="entry name" value="Mannose-Binding Protein A, subunit A"/>
    <property type="match status" value="1"/>
</dbReference>
<dbReference type="SMART" id="SM00445">
    <property type="entry name" value="LINK"/>
    <property type="match status" value="1"/>
</dbReference>
<feature type="transmembrane region" description="Helical" evidence="3">
    <location>
        <begin position="105"/>
        <end position="128"/>
    </location>
</feature>
<evidence type="ECO:0000313" key="5">
    <source>
        <dbReference type="EMBL" id="QHT10951.1"/>
    </source>
</evidence>
<keyword evidence="3" id="KW-0472">Membrane</keyword>
<evidence type="ECO:0000256" key="2">
    <source>
        <dbReference type="SAM" id="MobiDB-lite"/>
    </source>
</evidence>
<feature type="compositionally biased region" description="Low complexity" evidence="2">
    <location>
        <begin position="21"/>
        <end position="38"/>
    </location>
</feature>
<dbReference type="SUPFAM" id="SSF56436">
    <property type="entry name" value="C-type lectin-like"/>
    <property type="match status" value="1"/>
</dbReference>
<keyword evidence="3" id="KW-1133">Transmembrane helix</keyword>
<dbReference type="InterPro" id="IPR016187">
    <property type="entry name" value="CTDL_fold"/>
</dbReference>
<dbReference type="Pfam" id="PF00193">
    <property type="entry name" value="Xlink"/>
    <property type="match status" value="1"/>
</dbReference>
<dbReference type="GO" id="GO:0007155">
    <property type="term" value="P:cell adhesion"/>
    <property type="evidence" value="ECO:0007669"/>
    <property type="project" value="InterPro"/>
</dbReference>
<sequence>MLENYSDKATNWAQGQQNDPSGNTSSGSKGKSGSNSKNKYNPVDLSNIYDASFSVGSLNTNNVVNTSNGANTNIGANTNNGANTPSVGSAASTSSTSGSSIFSTIFSTSTTVILIWFLVIYCIAYFLLGSVFNTPGQGSNPTNSLSQMLDIFFVGGLLLFIISYYFSSTPDQQANFFNNGYQSAIKYINTPTSIFNITIFIVSFYLIVYLLRIPMTSEGKPMAISLVENCSWILFVIIGINDFFKYILHIDLYSLFSSFQLWNTPNDTTKHVVDVSANTVPVTVNEVFNISNNLYTYDDAQAICTAYGAKVATYDQVEHAYNQGGEWCNYGWSDGQMILFPTQKATWQKLQDKPEHKNDCGRPGINGGYIANPYLKFGVNCYGKKPTATTDELNRMTAKQNQVYPLSDADKALQAKVDYWKQNASSLLQINSFNTKKWSEVSGN</sequence>
<dbReference type="AlphaFoldDB" id="A0A6C0D305"/>
<dbReference type="PROSITE" id="PS50963">
    <property type="entry name" value="LINK_2"/>
    <property type="match status" value="1"/>
</dbReference>
<name>A0A6C0D305_9ZZZZ</name>
<feature type="compositionally biased region" description="Polar residues" evidence="2">
    <location>
        <begin position="7"/>
        <end position="20"/>
    </location>
</feature>
<dbReference type="InterPro" id="IPR016186">
    <property type="entry name" value="C-type_lectin-like/link_sf"/>
</dbReference>
<feature type="transmembrane region" description="Helical" evidence="3">
    <location>
        <begin position="148"/>
        <end position="166"/>
    </location>
</feature>
<protein>
    <recommendedName>
        <fullName evidence="4">Link domain-containing protein</fullName>
    </recommendedName>
</protein>
<evidence type="ECO:0000259" key="4">
    <source>
        <dbReference type="PROSITE" id="PS50963"/>
    </source>
</evidence>
<proteinExistence type="predicted"/>
<keyword evidence="3" id="KW-0812">Transmembrane</keyword>
<feature type="transmembrane region" description="Helical" evidence="3">
    <location>
        <begin position="187"/>
        <end position="211"/>
    </location>
</feature>
<evidence type="ECO:0000256" key="1">
    <source>
        <dbReference type="ARBA" id="ARBA00023157"/>
    </source>
</evidence>
<dbReference type="GO" id="GO:0005540">
    <property type="term" value="F:hyaluronic acid binding"/>
    <property type="evidence" value="ECO:0007669"/>
    <property type="project" value="InterPro"/>
</dbReference>